<proteinExistence type="predicted"/>
<dbReference type="AlphaFoldDB" id="A0A9W9AF31"/>
<dbReference type="Proteomes" id="UP001150238">
    <property type="component" value="Unassembled WGS sequence"/>
</dbReference>
<evidence type="ECO:0000313" key="3">
    <source>
        <dbReference type="Proteomes" id="UP001150238"/>
    </source>
</evidence>
<feature type="region of interest" description="Disordered" evidence="1">
    <location>
        <begin position="170"/>
        <end position="196"/>
    </location>
</feature>
<dbReference type="EMBL" id="JANVFS010000014">
    <property type="protein sequence ID" value="KAJ4481363.1"/>
    <property type="molecule type" value="Genomic_DNA"/>
</dbReference>
<evidence type="ECO:0000313" key="2">
    <source>
        <dbReference type="EMBL" id="KAJ4481363.1"/>
    </source>
</evidence>
<protein>
    <submittedName>
        <fullName evidence="2">Uncharacterized protein</fullName>
    </submittedName>
</protein>
<comment type="caution">
    <text evidence="2">The sequence shown here is derived from an EMBL/GenBank/DDBJ whole genome shotgun (WGS) entry which is preliminary data.</text>
</comment>
<gene>
    <name evidence="2" type="ORF">C8J55DRAFT_511474</name>
</gene>
<organism evidence="2 3">
    <name type="scientific">Lentinula lateritia</name>
    <dbReference type="NCBI Taxonomy" id="40482"/>
    <lineage>
        <taxon>Eukaryota</taxon>
        <taxon>Fungi</taxon>
        <taxon>Dikarya</taxon>
        <taxon>Basidiomycota</taxon>
        <taxon>Agaricomycotina</taxon>
        <taxon>Agaricomycetes</taxon>
        <taxon>Agaricomycetidae</taxon>
        <taxon>Agaricales</taxon>
        <taxon>Marasmiineae</taxon>
        <taxon>Omphalotaceae</taxon>
        <taxon>Lentinula</taxon>
    </lineage>
</organism>
<reference evidence="2" key="1">
    <citation type="submission" date="2022-08" db="EMBL/GenBank/DDBJ databases">
        <authorList>
            <consortium name="DOE Joint Genome Institute"/>
            <person name="Min B."/>
            <person name="Riley R."/>
            <person name="Sierra-Patev S."/>
            <person name="Naranjo-Ortiz M."/>
            <person name="Looney B."/>
            <person name="Konkel Z."/>
            <person name="Slot J.C."/>
            <person name="Sakamoto Y."/>
            <person name="Steenwyk J.L."/>
            <person name="Rokas A."/>
            <person name="Carro J."/>
            <person name="Camarero S."/>
            <person name="Ferreira P."/>
            <person name="Molpeceres G."/>
            <person name="Ruiz-Duenas F.J."/>
            <person name="Serrano A."/>
            <person name="Henrissat B."/>
            <person name="Drula E."/>
            <person name="Hughes K.W."/>
            <person name="Mata J.L."/>
            <person name="Ishikawa N.K."/>
            <person name="Vargas-Isla R."/>
            <person name="Ushijima S."/>
            <person name="Smith C.A."/>
            <person name="Ahrendt S."/>
            <person name="Andreopoulos W."/>
            <person name="He G."/>
            <person name="Labutti K."/>
            <person name="Lipzen A."/>
            <person name="Ng V."/>
            <person name="Sandor L."/>
            <person name="Barry K."/>
            <person name="Martinez A.T."/>
            <person name="Xiao Y."/>
            <person name="Gibbons J.G."/>
            <person name="Terashima K."/>
            <person name="Hibbett D.S."/>
            <person name="Grigoriev I.V."/>
        </authorList>
    </citation>
    <scope>NUCLEOTIDE SEQUENCE</scope>
    <source>
        <strain evidence="2">Sp2 HRB7682 ss15</strain>
    </source>
</reference>
<feature type="region of interest" description="Disordered" evidence="1">
    <location>
        <begin position="29"/>
        <end position="56"/>
    </location>
</feature>
<name>A0A9W9AF31_9AGAR</name>
<evidence type="ECO:0000256" key="1">
    <source>
        <dbReference type="SAM" id="MobiDB-lite"/>
    </source>
</evidence>
<accession>A0A9W9AF31</accession>
<sequence>MHFRVATYLIIMGLAAQCMVNAVIVPLRNSKKTNPPPTAPTAPTNATIEETSESVGISEKKAVVDSESDPAEILWSHEIHMNYMWPPAPFNPTDADAAELLIEAMLEEHSHRKPRRSPDSPRFIGNPELLSIKIISAVKVGRVMCPCRATLRVDHNQDAIFMDVSAIKGQQGQKTAVRNGEGTEGGRGKGKGHSTG</sequence>
<reference evidence="2" key="2">
    <citation type="journal article" date="2023" name="Proc. Natl. Acad. Sci. U.S.A.">
        <title>A global phylogenomic analysis of the shiitake genus Lentinula.</title>
        <authorList>
            <person name="Sierra-Patev S."/>
            <person name="Min B."/>
            <person name="Naranjo-Ortiz M."/>
            <person name="Looney B."/>
            <person name="Konkel Z."/>
            <person name="Slot J.C."/>
            <person name="Sakamoto Y."/>
            <person name="Steenwyk J.L."/>
            <person name="Rokas A."/>
            <person name="Carro J."/>
            <person name="Camarero S."/>
            <person name="Ferreira P."/>
            <person name="Molpeceres G."/>
            <person name="Ruiz-Duenas F.J."/>
            <person name="Serrano A."/>
            <person name="Henrissat B."/>
            <person name="Drula E."/>
            <person name="Hughes K.W."/>
            <person name="Mata J.L."/>
            <person name="Ishikawa N.K."/>
            <person name="Vargas-Isla R."/>
            <person name="Ushijima S."/>
            <person name="Smith C.A."/>
            <person name="Donoghue J."/>
            <person name="Ahrendt S."/>
            <person name="Andreopoulos W."/>
            <person name="He G."/>
            <person name="LaButti K."/>
            <person name="Lipzen A."/>
            <person name="Ng V."/>
            <person name="Riley R."/>
            <person name="Sandor L."/>
            <person name="Barry K."/>
            <person name="Martinez A.T."/>
            <person name="Xiao Y."/>
            <person name="Gibbons J.G."/>
            <person name="Terashima K."/>
            <person name="Grigoriev I.V."/>
            <person name="Hibbett D."/>
        </authorList>
    </citation>
    <scope>NUCLEOTIDE SEQUENCE</scope>
    <source>
        <strain evidence="2">Sp2 HRB7682 ss15</strain>
    </source>
</reference>